<dbReference type="Proteomes" id="UP000676079">
    <property type="component" value="Chromosome"/>
</dbReference>
<evidence type="ECO:0000313" key="2">
    <source>
        <dbReference type="Proteomes" id="UP000676079"/>
    </source>
</evidence>
<evidence type="ECO:0008006" key="3">
    <source>
        <dbReference type="Google" id="ProtNLM"/>
    </source>
</evidence>
<dbReference type="RefSeq" id="WP_220561562.1">
    <property type="nucleotide sequence ID" value="NZ_CP074133.1"/>
</dbReference>
<gene>
    <name evidence="1" type="ORF">KGD84_17725</name>
</gene>
<dbReference type="EMBL" id="CP074133">
    <property type="protein sequence ID" value="QUX20367.1"/>
    <property type="molecule type" value="Genomic_DNA"/>
</dbReference>
<evidence type="ECO:0000313" key="1">
    <source>
        <dbReference type="EMBL" id="QUX20367.1"/>
    </source>
</evidence>
<keyword evidence="2" id="KW-1185">Reference proteome</keyword>
<sequence>MRLRDVHPLQEGELLEGWRHEDGRWHWLFVTVVNGRPETLRISAGAHEKPEDIAAEMRQEILKRR</sequence>
<reference evidence="1 2" key="1">
    <citation type="submission" date="2021-05" db="EMBL/GenBank/DDBJ databases">
        <title>Direct Submission.</title>
        <authorList>
            <person name="Li K."/>
            <person name="Gao J."/>
        </authorList>
    </citation>
    <scope>NUCLEOTIDE SEQUENCE [LARGE SCALE GENOMIC DNA]</scope>
    <source>
        <strain evidence="1 2">Mg02</strain>
    </source>
</reference>
<organism evidence="1 2">
    <name type="scientific">Nocardiopsis changdeensis</name>
    <dbReference type="NCBI Taxonomy" id="2831969"/>
    <lineage>
        <taxon>Bacteria</taxon>
        <taxon>Bacillati</taxon>
        <taxon>Actinomycetota</taxon>
        <taxon>Actinomycetes</taxon>
        <taxon>Streptosporangiales</taxon>
        <taxon>Nocardiopsidaceae</taxon>
        <taxon>Nocardiopsis</taxon>
    </lineage>
</organism>
<name>A0ABX8BEA6_9ACTN</name>
<protein>
    <recommendedName>
        <fullName evidence="3">DUF1508 domain-containing protein</fullName>
    </recommendedName>
</protein>
<accession>A0ABX8BEA6</accession>
<proteinExistence type="predicted"/>